<feature type="domain" description="Transglutaminase-like" evidence="1">
    <location>
        <begin position="114"/>
        <end position="200"/>
    </location>
</feature>
<dbReference type="EMBL" id="JBBMEZ010000016">
    <property type="protein sequence ID" value="MEQ2470057.1"/>
    <property type="molecule type" value="Genomic_DNA"/>
</dbReference>
<accession>A0ABV1FCP4</accession>
<comment type="caution">
    <text evidence="2">The sequence shown here is derived from an EMBL/GenBank/DDBJ whole genome shotgun (WGS) entry which is preliminary data.</text>
</comment>
<dbReference type="Pfam" id="PF01841">
    <property type="entry name" value="Transglut_core"/>
    <property type="match status" value="1"/>
</dbReference>
<dbReference type="SUPFAM" id="SSF54001">
    <property type="entry name" value="Cysteine proteinases"/>
    <property type="match status" value="1"/>
</dbReference>
<name>A0ABV1FCP4_9FIRM</name>
<keyword evidence="3" id="KW-1185">Reference proteome</keyword>
<evidence type="ECO:0000313" key="2">
    <source>
        <dbReference type="EMBL" id="MEQ2470057.1"/>
    </source>
</evidence>
<proteinExistence type="predicted"/>
<dbReference type="InterPro" id="IPR038765">
    <property type="entry name" value="Papain-like_cys_pep_sf"/>
</dbReference>
<dbReference type="Proteomes" id="UP001490816">
    <property type="component" value="Unassembled WGS sequence"/>
</dbReference>
<dbReference type="InterPro" id="IPR002931">
    <property type="entry name" value="Transglutaminase-like"/>
</dbReference>
<gene>
    <name evidence="2" type="ORF">WMO39_06910</name>
</gene>
<dbReference type="RefSeq" id="WP_117949732.1">
    <property type="nucleotide sequence ID" value="NZ_JBBMEZ010000016.1"/>
</dbReference>
<evidence type="ECO:0000313" key="3">
    <source>
        <dbReference type="Proteomes" id="UP001490816"/>
    </source>
</evidence>
<protein>
    <submittedName>
        <fullName evidence="2">Transglutaminase domain-containing protein</fullName>
    </submittedName>
</protein>
<organism evidence="2 3">
    <name type="scientific">Ruminococcoides intestinale</name>
    <dbReference type="NCBI Taxonomy" id="3133162"/>
    <lineage>
        <taxon>Bacteria</taxon>
        <taxon>Bacillati</taxon>
        <taxon>Bacillota</taxon>
        <taxon>Clostridia</taxon>
        <taxon>Eubacteriales</taxon>
        <taxon>Oscillospiraceae</taxon>
        <taxon>Ruminococcoides</taxon>
    </lineage>
</organism>
<sequence length="334" mass="38932">MDLYKYIPKNQFRYYYSALSAHEKEIYDLMLISLMNRENAFVLPETNINSAFKIYNLIKYDVPETFFVKTIFATYSAVFNNTNIQPEYRFSQNDTISLFDATIAATSKFIDRINYLSDFEKERAIHDYIVKSVVYKDVEAPYSHEAPGTLLYRIGVCEGISKAVKWLCDRVDLKSIVAIGTSDSNGNSGGHAWNVVFLNGTPFHIDVTFDATLSNNSIRYDYFNLSELEILEDHKISNEYSLPACKHSRNWFKENNLFFHSKKELIFYLKNLEPTVKNFCFQIPIFINQKDNTTAIEETSKLIYSNLFDKQLSPSHSYTIKYNINRMVFEIDIH</sequence>
<reference evidence="2 3" key="1">
    <citation type="submission" date="2024-03" db="EMBL/GenBank/DDBJ databases">
        <title>Human intestinal bacterial collection.</title>
        <authorList>
            <person name="Pauvert C."/>
            <person name="Hitch T.C.A."/>
            <person name="Clavel T."/>
        </authorList>
    </citation>
    <scope>NUCLEOTIDE SEQUENCE [LARGE SCALE GENOMIC DNA]</scope>
    <source>
        <strain evidence="2 3">CLA-JM-H38</strain>
    </source>
</reference>
<evidence type="ECO:0000259" key="1">
    <source>
        <dbReference type="Pfam" id="PF01841"/>
    </source>
</evidence>
<dbReference type="Gene3D" id="3.10.620.30">
    <property type="match status" value="1"/>
</dbReference>